<feature type="compositionally biased region" description="Polar residues" evidence="1">
    <location>
        <begin position="51"/>
        <end position="62"/>
    </location>
</feature>
<comment type="caution">
    <text evidence="2">The sequence shown here is derived from an EMBL/GenBank/DDBJ whole genome shotgun (WGS) entry which is preliminary data.</text>
</comment>
<keyword evidence="3" id="KW-1185">Reference proteome</keyword>
<gene>
    <name evidence="2" type="ORF">BLNAU_24293</name>
</gene>
<evidence type="ECO:0000313" key="3">
    <source>
        <dbReference type="Proteomes" id="UP001281761"/>
    </source>
</evidence>
<dbReference type="EMBL" id="JARBJD010000602">
    <property type="protein sequence ID" value="KAK2940795.1"/>
    <property type="molecule type" value="Genomic_DNA"/>
</dbReference>
<feature type="compositionally biased region" description="Low complexity" evidence="1">
    <location>
        <begin position="63"/>
        <end position="74"/>
    </location>
</feature>
<evidence type="ECO:0000313" key="2">
    <source>
        <dbReference type="EMBL" id="KAK2940795.1"/>
    </source>
</evidence>
<proteinExistence type="predicted"/>
<evidence type="ECO:0000256" key="1">
    <source>
        <dbReference type="SAM" id="MobiDB-lite"/>
    </source>
</evidence>
<protein>
    <submittedName>
        <fullName evidence="2">Uncharacterized protein</fullName>
    </submittedName>
</protein>
<organism evidence="2 3">
    <name type="scientific">Blattamonas nauphoetae</name>
    <dbReference type="NCBI Taxonomy" id="2049346"/>
    <lineage>
        <taxon>Eukaryota</taxon>
        <taxon>Metamonada</taxon>
        <taxon>Preaxostyla</taxon>
        <taxon>Oxymonadida</taxon>
        <taxon>Blattamonas</taxon>
    </lineage>
</organism>
<sequence length="121" mass="13304">MQSKGDRQISITLINLMHTSGISYQVVDVNTASQGAKEVVLTAANHCQTTSCSPIATSKPVNQPSKPSQKSKPQISRYQSTSSKKGRTMQVEKQLDGMVGFGMVMRTLVQTRFWRNESGIK</sequence>
<feature type="region of interest" description="Disordered" evidence="1">
    <location>
        <begin position="51"/>
        <end position="90"/>
    </location>
</feature>
<dbReference type="Proteomes" id="UP001281761">
    <property type="component" value="Unassembled WGS sequence"/>
</dbReference>
<accession>A0ABQ9WRY8</accession>
<name>A0ABQ9WRY8_9EUKA</name>
<reference evidence="2 3" key="1">
    <citation type="journal article" date="2022" name="bioRxiv">
        <title>Genomics of Preaxostyla Flagellates Illuminates Evolutionary Transitions and the Path Towards Mitochondrial Loss.</title>
        <authorList>
            <person name="Novak L.V.F."/>
            <person name="Treitli S.C."/>
            <person name="Pyrih J."/>
            <person name="Halakuc P."/>
            <person name="Pipaliya S.V."/>
            <person name="Vacek V."/>
            <person name="Brzon O."/>
            <person name="Soukal P."/>
            <person name="Eme L."/>
            <person name="Dacks J.B."/>
            <person name="Karnkowska A."/>
            <person name="Elias M."/>
            <person name="Hampl V."/>
        </authorList>
    </citation>
    <scope>NUCLEOTIDE SEQUENCE [LARGE SCALE GENOMIC DNA]</scope>
    <source>
        <strain evidence="2">NAU3</strain>
        <tissue evidence="2">Gut</tissue>
    </source>
</reference>